<evidence type="ECO:0000313" key="2">
    <source>
        <dbReference type="EMBL" id="VVU94535.1"/>
    </source>
</evidence>
<reference evidence="2" key="1">
    <citation type="submission" date="2019-09" db="EMBL/GenBank/DDBJ databases">
        <authorList>
            <person name="Needham M D."/>
        </authorList>
    </citation>
    <scope>NUCLEOTIDE SEQUENCE</scope>
</reference>
<feature type="transmembrane region" description="Helical" evidence="1">
    <location>
        <begin position="91"/>
        <end position="110"/>
    </location>
</feature>
<protein>
    <recommendedName>
        <fullName evidence="3">ABC transporter</fullName>
    </recommendedName>
</protein>
<feature type="transmembrane region" description="Helical" evidence="1">
    <location>
        <begin position="6"/>
        <end position="32"/>
    </location>
</feature>
<dbReference type="AlphaFoldDB" id="A0A5E8CL12"/>
<accession>A0A5E8CL12</accession>
<dbReference type="Gene3D" id="3.40.50.300">
    <property type="entry name" value="P-loop containing nucleotide triphosphate hydrolases"/>
    <property type="match status" value="1"/>
</dbReference>
<evidence type="ECO:0008006" key="3">
    <source>
        <dbReference type="Google" id="ProtNLM"/>
    </source>
</evidence>
<feature type="transmembrane region" description="Helical" evidence="1">
    <location>
        <begin position="314"/>
        <end position="336"/>
    </location>
</feature>
<keyword evidence="1" id="KW-0812">Transmembrane</keyword>
<gene>
    <name evidence="2" type="ORF">CPAV1605_260</name>
</gene>
<dbReference type="EMBL" id="CABVLZ010000001">
    <property type="protein sequence ID" value="VVU94535.1"/>
    <property type="molecule type" value="Genomic_DNA"/>
</dbReference>
<organism evidence="2">
    <name type="scientific">seawater metagenome</name>
    <dbReference type="NCBI Taxonomy" id="1561972"/>
    <lineage>
        <taxon>unclassified sequences</taxon>
        <taxon>metagenomes</taxon>
        <taxon>ecological metagenomes</taxon>
    </lineage>
</organism>
<sequence>MNFIILLIFFSIILSSSKISILFVSLIVFDLWKMYKKRKSNKVADSHLNLLFNKYFKRVKLYSISLNLTNLIVTTTYYLAFYYILHNLNSLTHKLLIIFCISTLLLYSTMGHSSPLSNYLLNCKRKIVINNFDILFFEQNIENINNTKVLENIEKGRIIKEIEKQKNLLLNIVYEDCKLMDHLVFLGSQVLSIAVMCSWSWSIKLAVIYYLFFRIYVLKQMDLENEKINEKYENKRIHLLSDLISIVCDIKNNHPNTFKADMKENSRIIAKNDYDQRKMKIDLDFKNSLLSKILYFSIIFYYVIYYNFKIPSNVLITLVIIIIMIDDFGLYGDLILSSIYNSTIDRKEYSNGIKYINTNTLRHTKQELDVKNNEIFIHGTQLIEKLVYIKGKSGCGKTQILNSLYYDKLMPKITFFRQSQELIINDFVCKDIIGGVEKDCNPKDIQRTLEIVCLDKTFKQEDILIKPSGGEIQRLKLGRCIYKFLKNNTKILILDEPDNNIDSVTFLNIMKNIYSLKKAEKIIFTTHKPFAKDIIPYQSITIQKDFLKNH</sequence>
<name>A0A5E8CL12_9ZZZZ</name>
<keyword evidence="1" id="KW-0472">Membrane</keyword>
<dbReference type="SUPFAM" id="SSF52540">
    <property type="entry name" value="P-loop containing nucleoside triphosphate hydrolases"/>
    <property type="match status" value="1"/>
</dbReference>
<feature type="transmembrane region" description="Helical" evidence="1">
    <location>
        <begin position="289"/>
        <end position="308"/>
    </location>
</feature>
<keyword evidence="1" id="KW-1133">Transmembrane helix</keyword>
<dbReference type="InterPro" id="IPR027417">
    <property type="entry name" value="P-loop_NTPase"/>
</dbReference>
<feature type="transmembrane region" description="Helical" evidence="1">
    <location>
        <begin position="61"/>
        <end position="85"/>
    </location>
</feature>
<proteinExistence type="predicted"/>
<evidence type="ECO:0000256" key="1">
    <source>
        <dbReference type="SAM" id="Phobius"/>
    </source>
</evidence>